<dbReference type="GO" id="GO:0009966">
    <property type="term" value="P:regulation of signal transduction"/>
    <property type="evidence" value="ECO:0007669"/>
    <property type="project" value="UniProtKB-ARBA"/>
</dbReference>
<dbReference type="OrthoDB" id="2021138at2759"/>
<dbReference type="GO" id="GO:0005737">
    <property type="term" value="C:cytoplasm"/>
    <property type="evidence" value="ECO:0007669"/>
    <property type="project" value="TreeGrafter"/>
</dbReference>
<dbReference type="GO" id="GO:0004674">
    <property type="term" value="F:protein serine/threonine kinase activity"/>
    <property type="evidence" value="ECO:0007669"/>
    <property type="project" value="UniProtKB-KW"/>
</dbReference>
<feature type="non-terminal residue" evidence="7">
    <location>
        <position position="1204"/>
    </location>
</feature>
<comment type="caution">
    <text evidence="7">The sequence shown here is derived from an EMBL/GenBank/DDBJ whole genome shotgun (WGS) entry which is preliminary data.</text>
</comment>
<dbReference type="InterPro" id="IPR001611">
    <property type="entry name" value="Leu-rich_rpt"/>
</dbReference>
<evidence type="ECO:0000313" key="7">
    <source>
        <dbReference type="EMBL" id="RMX41031.1"/>
    </source>
</evidence>
<evidence type="ECO:0000313" key="8">
    <source>
        <dbReference type="Proteomes" id="UP000275408"/>
    </source>
</evidence>
<reference evidence="7 8" key="1">
    <citation type="journal article" date="2018" name="Sci. Rep.">
        <title>Comparative analysis of the Pocillopora damicornis genome highlights role of immune system in coral evolution.</title>
        <authorList>
            <person name="Cunning R."/>
            <person name="Bay R.A."/>
            <person name="Gillette P."/>
            <person name="Baker A.C."/>
            <person name="Traylor-Knowles N."/>
        </authorList>
    </citation>
    <scope>NUCLEOTIDE SEQUENCE [LARGE SCALE GENOMIC DNA]</scope>
    <source>
        <strain evidence="7">RSMAS</strain>
        <tissue evidence="7">Whole animal</tissue>
    </source>
</reference>
<evidence type="ECO:0008006" key="9">
    <source>
        <dbReference type="Google" id="ProtNLM"/>
    </source>
</evidence>
<dbReference type="AlphaFoldDB" id="A0A3M6TI74"/>
<dbReference type="Proteomes" id="UP000275408">
    <property type="component" value="Unassembled WGS sequence"/>
</dbReference>
<feature type="domain" description="Death" evidence="5">
    <location>
        <begin position="1060"/>
        <end position="1137"/>
    </location>
</feature>
<evidence type="ECO:0000259" key="6">
    <source>
        <dbReference type="PROSITE" id="PS51424"/>
    </source>
</evidence>
<dbReference type="GO" id="GO:0005524">
    <property type="term" value="F:ATP binding"/>
    <property type="evidence" value="ECO:0007669"/>
    <property type="project" value="UniProtKB-KW"/>
</dbReference>
<dbReference type="EMBL" id="RCHS01003537">
    <property type="protein sequence ID" value="RMX41031.1"/>
    <property type="molecule type" value="Genomic_DNA"/>
</dbReference>
<dbReference type="PANTHER" id="PTHR48051:SF39">
    <property type="entry name" value="P53-INDUCED DEATH DOMAIN PROTEIN 1"/>
    <property type="match status" value="1"/>
</dbReference>
<dbReference type="STRING" id="46731.A0A3M6TI74"/>
<dbReference type="Gene3D" id="3.80.10.10">
    <property type="entry name" value="Ribonuclease Inhibitor"/>
    <property type="match status" value="1"/>
</dbReference>
<feature type="domain" description="Roc" evidence="6">
    <location>
        <begin position="331"/>
        <end position="514"/>
    </location>
</feature>
<dbReference type="Pfam" id="PF08477">
    <property type="entry name" value="Roc"/>
    <property type="match status" value="1"/>
</dbReference>
<dbReference type="InterPro" id="IPR036388">
    <property type="entry name" value="WH-like_DNA-bd_sf"/>
</dbReference>
<gene>
    <name evidence="7" type="ORF">pdam_00011569</name>
</gene>
<dbReference type="InterPro" id="IPR050216">
    <property type="entry name" value="LRR_domain-containing"/>
</dbReference>
<dbReference type="InterPro" id="IPR027417">
    <property type="entry name" value="P-loop_NTPase"/>
</dbReference>
<dbReference type="PROSITE" id="PS50017">
    <property type="entry name" value="DEATH_DOMAIN"/>
    <property type="match status" value="1"/>
</dbReference>
<dbReference type="InterPro" id="IPR011029">
    <property type="entry name" value="DEATH-like_dom_sf"/>
</dbReference>
<dbReference type="InterPro" id="IPR000488">
    <property type="entry name" value="Death_dom"/>
</dbReference>
<dbReference type="SMART" id="SM00369">
    <property type="entry name" value="LRR_TYP"/>
    <property type="match status" value="6"/>
</dbReference>
<dbReference type="InterPro" id="IPR032675">
    <property type="entry name" value="LRR_dom_sf"/>
</dbReference>
<dbReference type="Gene3D" id="1.10.10.10">
    <property type="entry name" value="Winged helix-like DNA-binding domain superfamily/Winged helix DNA-binding domain"/>
    <property type="match status" value="1"/>
</dbReference>
<organism evidence="7 8">
    <name type="scientific">Pocillopora damicornis</name>
    <name type="common">Cauliflower coral</name>
    <name type="synonym">Millepora damicornis</name>
    <dbReference type="NCBI Taxonomy" id="46731"/>
    <lineage>
        <taxon>Eukaryota</taxon>
        <taxon>Metazoa</taxon>
        <taxon>Cnidaria</taxon>
        <taxon>Anthozoa</taxon>
        <taxon>Hexacorallia</taxon>
        <taxon>Scleractinia</taxon>
        <taxon>Astrocoeniina</taxon>
        <taxon>Pocilloporidae</taxon>
        <taxon>Pocillopora</taxon>
    </lineage>
</organism>
<dbReference type="Gene3D" id="1.10.533.10">
    <property type="entry name" value="Death Domain, Fas"/>
    <property type="match status" value="1"/>
</dbReference>
<dbReference type="Gene3D" id="3.40.50.300">
    <property type="entry name" value="P-loop containing nucleotide triphosphate hydrolases"/>
    <property type="match status" value="1"/>
</dbReference>
<dbReference type="SUPFAM" id="SSF52540">
    <property type="entry name" value="P-loop containing nucleoside triphosphate hydrolases"/>
    <property type="match status" value="1"/>
</dbReference>
<feature type="region of interest" description="Disordered" evidence="4">
    <location>
        <begin position="1185"/>
        <end position="1204"/>
    </location>
</feature>
<keyword evidence="2" id="KW-0677">Repeat</keyword>
<dbReference type="InterPro" id="IPR020859">
    <property type="entry name" value="ROC"/>
</dbReference>
<dbReference type="Pfam" id="PF00531">
    <property type="entry name" value="Death"/>
    <property type="match status" value="1"/>
</dbReference>
<sequence length="1204" mass="137219">MACGEGFEFINIVPKKLPVTSENGVVIVDLTSYDPVTSEEFPEFSSIQDLQDLRFFSNYLKEIPEQFFEINHHLKSLFMCCSTIKPDNGLLRLPTRFNCFSHLEELHLVGNHFEGFPLPICNLGNVKTLYMDNCTLTKIPKEIKNMSSLVVVDFSYNSFGNPDSLPKEFFQLPNVKDLYLIDCQLNELPSDIGGLRNLEGLRIGKNNLTKLPDELFDLPKLSKLSVEGNKISELSPNICQLHSLKLLLIMENRLITLPEEIRNLSNCIHINLFDNKLTYLPRSIIEMPKLETLIVDGNNNLRNPPLDVCSRGLDSIRGYFETLDAQDVNTETVDSQRLEVVLLGESGAGKSSLAYALVHAKALLHPDNEAHSTVGVDFFNWRPFASVIEFHIVDCAGQRRYQLTHPFFLSSEALHILVVDLFKYEPTESCFQKTVGDWLDLVTSRILKPRIMIVPTHLDKFDPSDTSTVICYCKDILKRVQDYCKGQKALIEYEISEKRKKGLKNPLKGGSNPEWKIDNPPIISSALDILVVDLFKYELTKSCFRKTVGDWLDLVTSRISKPRIMIVLTHLDKFDPSDTSTVISRCKDILEGVQDYCKGQKALIEYEISEKKKKGLKNPLKGGSNPEWKRDNPPIISSEPPPTEPVCNKSYIAMVPVSNVSELTGINALQDEIIRIAEDRELFPSVGRDLPEEWVKLEVALRKSRENDQEPPPTEPVCNTSYIAMVPVSNVSELTGINALQDEIIRIAEDRELFPSVGRDLPEEWVKLEVALRKSRENDQVRCMSYEDFEKFAREHTGLSKMGLRSAVTYLDSIGELHYYKDIPSLHKNVFIDLRWLAKLVKCLFRHDLQETLNFDESFQRFGMIRGYFDELKKNLIQEARLSKALLRCLWAEIELDEAMFLQMVELLHHLGLACRLPTDDPDNFNLLVPWFLTDYPEEVEGLSENLTDDEVEINLLFMMSYLPPGLFDRLRVRCCSLGFDFYNWKDHLLLFGNYERILIHKHSYPAGADSSSPAIYIKGRGIKAELNSLWKILLNIFEGERHLGPSVIFYFPNISEIVPDSLIADLSQKIPKEWKLLASYLDLNADHVATIDQENTIIAEKVIAMFNAWKHAQGANVTRSKLVTALVGVGRKDLAEKEINWLCGDEFQKHQVTGNRAETHQHMSQTANSSHFWSQAKTLGPDGFHQSLGYGSEPMEKQLKPPK</sequence>
<evidence type="ECO:0000256" key="3">
    <source>
        <dbReference type="ARBA" id="ARBA00022741"/>
    </source>
</evidence>
<evidence type="ECO:0000259" key="5">
    <source>
        <dbReference type="PROSITE" id="PS50017"/>
    </source>
</evidence>
<keyword evidence="1" id="KW-0433">Leucine-rich repeat</keyword>
<dbReference type="SUPFAM" id="SSF52058">
    <property type="entry name" value="L domain-like"/>
    <property type="match status" value="1"/>
</dbReference>
<proteinExistence type="predicted"/>
<dbReference type="GO" id="GO:0007165">
    <property type="term" value="P:signal transduction"/>
    <property type="evidence" value="ECO:0007669"/>
    <property type="project" value="InterPro"/>
</dbReference>
<keyword evidence="3" id="KW-0547">Nucleotide-binding</keyword>
<evidence type="ECO:0000256" key="2">
    <source>
        <dbReference type="ARBA" id="ARBA00022737"/>
    </source>
</evidence>
<feature type="region of interest" description="Disordered" evidence="4">
    <location>
        <begin position="617"/>
        <end position="642"/>
    </location>
</feature>
<evidence type="ECO:0000256" key="4">
    <source>
        <dbReference type="SAM" id="MobiDB-lite"/>
    </source>
</evidence>
<dbReference type="CDD" id="cd01670">
    <property type="entry name" value="Death"/>
    <property type="match status" value="1"/>
</dbReference>
<feature type="compositionally biased region" description="Basic and acidic residues" evidence="4">
    <location>
        <begin position="1195"/>
        <end position="1204"/>
    </location>
</feature>
<protein>
    <recommendedName>
        <fullName evidence="9">Roc domain-containing protein</fullName>
    </recommendedName>
</protein>
<keyword evidence="8" id="KW-1185">Reference proteome</keyword>
<dbReference type="SUPFAM" id="SSF47986">
    <property type="entry name" value="DEATH domain"/>
    <property type="match status" value="1"/>
</dbReference>
<dbReference type="PANTHER" id="PTHR48051">
    <property type="match status" value="1"/>
</dbReference>
<dbReference type="PROSITE" id="PS00675">
    <property type="entry name" value="SIGMA54_INTERACT_1"/>
    <property type="match status" value="1"/>
</dbReference>
<dbReference type="InterPro" id="IPR025662">
    <property type="entry name" value="Sigma_54_int_dom_ATP-bd_1"/>
</dbReference>
<dbReference type="InterPro" id="IPR003591">
    <property type="entry name" value="Leu-rich_rpt_typical-subtyp"/>
</dbReference>
<accession>A0A3M6TI74</accession>
<dbReference type="PROSITE" id="PS51424">
    <property type="entry name" value="ROC"/>
    <property type="match status" value="1"/>
</dbReference>
<evidence type="ECO:0000256" key="1">
    <source>
        <dbReference type="ARBA" id="ARBA00022614"/>
    </source>
</evidence>
<dbReference type="Pfam" id="PF13855">
    <property type="entry name" value="LRR_8"/>
    <property type="match status" value="1"/>
</dbReference>
<name>A0A3M6TI74_POCDA</name>